<keyword evidence="1" id="KW-1133">Transmembrane helix</keyword>
<feature type="transmembrane region" description="Helical" evidence="1">
    <location>
        <begin position="15"/>
        <end position="33"/>
    </location>
</feature>
<evidence type="ECO:0000313" key="2">
    <source>
        <dbReference type="EMBL" id="KPL57957.1"/>
    </source>
</evidence>
<dbReference type="EMBL" id="LIXZ01000022">
    <property type="protein sequence ID" value="KPL57957.1"/>
    <property type="molecule type" value="Genomic_DNA"/>
</dbReference>
<evidence type="ECO:0000256" key="1">
    <source>
        <dbReference type="SAM" id="Phobius"/>
    </source>
</evidence>
<keyword evidence="1" id="KW-0472">Membrane</keyword>
<name>A0A0P6WCY2_9BACI</name>
<dbReference type="Proteomes" id="UP000050398">
    <property type="component" value="Unassembled WGS sequence"/>
</dbReference>
<accession>A0A0P6WCY2</accession>
<gene>
    <name evidence="2" type="ORF">AM506_19215</name>
</gene>
<sequence length="165" mass="19164">MINRIGLLNATKRKIIFTAILFASIITIIFVWSELRGRMYDLHYTPKASQMTFEFKTPTQVPFAEMKVTDFSVGGDQQEAEMSLLNADINMMDIRISSSKPEYAKDKIERVKIGSDFYGEFIPNDSGRRVLTWKDEMYYEVIYYPKLTPNEVSKTQLIQMAESFQ</sequence>
<dbReference type="AlphaFoldDB" id="A0A0P6WCY2"/>
<evidence type="ECO:0008006" key="4">
    <source>
        <dbReference type="Google" id="ProtNLM"/>
    </source>
</evidence>
<reference evidence="2 3" key="1">
    <citation type="submission" date="2015-08" db="EMBL/GenBank/DDBJ databases">
        <title>Draft Genome Sequence of Bacillus vietnamensis UCD-SED5.</title>
        <authorList>
            <person name="Lee R.D."/>
            <person name="Jospin G."/>
            <person name="Lang J.M."/>
            <person name="Coil D.A."/>
            <person name="Eisen J.A."/>
        </authorList>
    </citation>
    <scope>NUCLEOTIDE SEQUENCE [LARGE SCALE GENOMIC DNA]</scope>
    <source>
        <strain evidence="2 3">UCD-SED5</strain>
    </source>
</reference>
<dbReference type="PATRIC" id="fig|218284.4.peg.2385"/>
<dbReference type="RefSeq" id="WP_060674400.1">
    <property type="nucleotide sequence ID" value="NZ_LIXZ01000022.1"/>
</dbReference>
<evidence type="ECO:0000313" key="3">
    <source>
        <dbReference type="Proteomes" id="UP000050398"/>
    </source>
</evidence>
<comment type="caution">
    <text evidence="2">The sequence shown here is derived from an EMBL/GenBank/DDBJ whole genome shotgun (WGS) entry which is preliminary data.</text>
</comment>
<protein>
    <recommendedName>
        <fullName evidence="4">DUF4367 domain-containing protein</fullName>
    </recommendedName>
</protein>
<proteinExistence type="predicted"/>
<keyword evidence="1" id="KW-0812">Transmembrane</keyword>
<dbReference type="OrthoDB" id="2883152at2"/>
<organism evidence="2 3">
    <name type="scientific">Rossellomorea vietnamensis</name>
    <dbReference type="NCBI Taxonomy" id="218284"/>
    <lineage>
        <taxon>Bacteria</taxon>
        <taxon>Bacillati</taxon>
        <taxon>Bacillota</taxon>
        <taxon>Bacilli</taxon>
        <taxon>Bacillales</taxon>
        <taxon>Bacillaceae</taxon>
        <taxon>Rossellomorea</taxon>
    </lineage>
</organism>